<feature type="region of interest" description="Disordered" evidence="1">
    <location>
        <begin position="401"/>
        <end position="509"/>
    </location>
</feature>
<dbReference type="InterPro" id="IPR008928">
    <property type="entry name" value="6-hairpin_glycosidase_sf"/>
</dbReference>
<dbReference type="AlphaFoldDB" id="F5XKS9"/>
<feature type="compositionally biased region" description="Basic and acidic residues" evidence="1">
    <location>
        <begin position="479"/>
        <end position="491"/>
    </location>
</feature>
<dbReference type="Proteomes" id="UP000007947">
    <property type="component" value="Chromosome"/>
</dbReference>
<dbReference type="GO" id="GO:0005975">
    <property type="term" value="P:carbohydrate metabolic process"/>
    <property type="evidence" value="ECO:0007669"/>
    <property type="project" value="InterPro"/>
</dbReference>
<gene>
    <name evidence="3" type="ordered locus">MLP_06030</name>
</gene>
<feature type="compositionally biased region" description="Basic and acidic residues" evidence="1">
    <location>
        <begin position="455"/>
        <end position="464"/>
    </location>
</feature>
<evidence type="ECO:0000313" key="3">
    <source>
        <dbReference type="EMBL" id="BAK33617.1"/>
    </source>
</evidence>
<accession>F5XKS9</accession>
<feature type="compositionally biased region" description="Basic and acidic residues" evidence="1">
    <location>
        <begin position="439"/>
        <end position="448"/>
    </location>
</feature>
<name>F5XKS9_MICPN</name>
<dbReference type="HOGENOM" id="CLU_535081_0_0_11"/>
<dbReference type="Pfam" id="PF07944">
    <property type="entry name" value="Beta-AFase-like_GH127_cat"/>
    <property type="match status" value="1"/>
</dbReference>
<feature type="domain" description="Non-reducing end beta-L-arabinofuranosidase-like GH127 catalytic" evidence="2">
    <location>
        <begin position="27"/>
        <end position="394"/>
    </location>
</feature>
<organism evidence="3 4">
    <name type="scientific">Microlunatus phosphovorus (strain ATCC 700054 / DSM 10555 / JCM 9379 / NBRC 101784 / NCIMB 13414 / VKM Ac-1990 / NM-1)</name>
    <dbReference type="NCBI Taxonomy" id="1032480"/>
    <lineage>
        <taxon>Bacteria</taxon>
        <taxon>Bacillati</taxon>
        <taxon>Actinomycetota</taxon>
        <taxon>Actinomycetes</taxon>
        <taxon>Propionibacteriales</taxon>
        <taxon>Propionibacteriaceae</taxon>
        <taxon>Microlunatus</taxon>
    </lineage>
</organism>
<protein>
    <recommendedName>
        <fullName evidence="2">Non-reducing end beta-L-arabinofuranosidase-like GH127 catalytic domain-containing protein</fullName>
    </recommendedName>
</protein>
<dbReference type="EMBL" id="AP012204">
    <property type="protein sequence ID" value="BAK33617.1"/>
    <property type="molecule type" value="Genomic_DNA"/>
</dbReference>
<dbReference type="SUPFAM" id="SSF48208">
    <property type="entry name" value="Six-hairpin glycosidases"/>
    <property type="match status" value="1"/>
</dbReference>
<dbReference type="PANTHER" id="PTHR43465:SF2">
    <property type="entry name" value="DUF1680 DOMAIN PROTEIN (AFU_ORTHOLOGUE AFUA_1G08910)"/>
    <property type="match status" value="1"/>
</dbReference>
<dbReference type="eggNOG" id="COG3533">
    <property type="taxonomic scope" value="Bacteria"/>
</dbReference>
<dbReference type="OrthoDB" id="9757939at2"/>
<dbReference type="STRING" id="1032480.MLP_06030"/>
<dbReference type="KEGG" id="mph:MLP_06030"/>
<proteinExistence type="predicted"/>
<evidence type="ECO:0000313" key="4">
    <source>
        <dbReference type="Proteomes" id="UP000007947"/>
    </source>
</evidence>
<dbReference type="InterPro" id="IPR012878">
    <property type="entry name" value="Beta-AFase-like_GH127_cat"/>
</dbReference>
<sequence>MEDARGPIQPTRDAAVLRRPASRGAITGGLWALRRRINREVSVPEAWQRLNDAGNIHNLRLAAGLVDGGYVSELPFLDSDVYKWLEAVGWVLADPELDPASAGRLRTLLAESELLLRAAQQDDGYLDSYFQVEFPGERFVQLHWGHELYCAGHLIQAAVAVRRTTGDEGLLEVARRVADLVVRSFGAGSGQDESNQAGPDQIDGICGHPEIETALVELYRETGEPAYLQTAAYFIDRRGHGLLGAGRFGAQYWQDHRPVREAEGVAGHAVRQLYLLAGVADLYAETGDVSWRTAAERLWTEMVATKTYLTGGVGAHHSDEAFGDPYELPNERSYCETCAAIASIMLCQRLLLITGEAKYADLLERTLYNAFLAGISLDGQRYSYANPLQVRDDHLGNAQGVQRAGQQNDADGGEQDQQPYHRHRLPRPSLQRTGGPEPKLVEGGRVGEADGLAHAGEHGTDRHTTQHQLGRGAGARTGGAEHIHHERRDTGAGDAPGDLPGHAGGAEEG</sequence>
<keyword evidence="4" id="KW-1185">Reference proteome</keyword>
<reference evidence="3 4" key="1">
    <citation type="submission" date="2011-05" db="EMBL/GenBank/DDBJ databases">
        <title>Whole genome sequence of Microlunatus phosphovorus NM-1.</title>
        <authorList>
            <person name="Hosoyama A."/>
            <person name="Sasaki K."/>
            <person name="Harada T."/>
            <person name="Igarashi R."/>
            <person name="Kawakoshi A."/>
            <person name="Sasagawa M."/>
            <person name="Fukada J."/>
            <person name="Nakamura S."/>
            <person name="Katano Y."/>
            <person name="Hanada S."/>
            <person name="Kamagata Y."/>
            <person name="Nakamura N."/>
            <person name="Yamazaki S."/>
            <person name="Fujita N."/>
        </authorList>
    </citation>
    <scope>NUCLEOTIDE SEQUENCE [LARGE SCALE GENOMIC DNA]</scope>
    <source>
        <strain evidence="4">ATCC 700054 / DSM 10555 / JCM 9379 / NBRC 101784 / NCIMB 13414 / VKM Ac-1990 / NM-1</strain>
    </source>
</reference>
<dbReference type="InterPro" id="IPR049174">
    <property type="entry name" value="Beta-AFase-like"/>
</dbReference>
<evidence type="ECO:0000259" key="2">
    <source>
        <dbReference type="Pfam" id="PF07944"/>
    </source>
</evidence>
<dbReference type="PANTHER" id="PTHR43465">
    <property type="entry name" value="DUF1680 DOMAIN PROTEIN (AFU_ORTHOLOGUE AFUA_1G08910)"/>
    <property type="match status" value="1"/>
</dbReference>
<evidence type="ECO:0000256" key="1">
    <source>
        <dbReference type="SAM" id="MobiDB-lite"/>
    </source>
</evidence>